<reference evidence="1" key="1">
    <citation type="submission" date="2021-02" db="EMBL/GenBank/DDBJ databases">
        <authorList>
            <consortium name="DOE Joint Genome Institute"/>
            <person name="Ahrendt S."/>
            <person name="Looney B.P."/>
            <person name="Miyauchi S."/>
            <person name="Morin E."/>
            <person name="Drula E."/>
            <person name="Courty P.E."/>
            <person name="Chicoki N."/>
            <person name="Fauchery L."/>
            <person name="Kohler A."/>
            <person name="Kuo A."/>
            <person name="Labutti K."/>
            <person name="Pangilinan J."/>
            <person name="Lipzen A."/>
            <person name="Riley R."/>
            <person name="Andreopoulos W."/>
            <person name="He G."/>
            <person name="Johnson J."/>
            <person name="Barry K.W."/>
            <person name="Grigoriev I.V."/>
            <person name="Nagy L."/>
            <person name="Hibbett D."/>
            <person name="Henrissat B."/>
            <person name="Matheny P.B."/>
            <person name="Labbe J."/>
            <person name="Martin F."/>
        </authorList>
    </citation>
    <scope>NUCLEOTIDE SEQUENCE</scope>
    <source>
        <strain evidence="1">FP105234-sp</strain>
    </source>
</reference>
<sequence length="623" mass="68082">MASPDSPPTDSDQMATLLLTSPQGLPPSQQNGQTGINKRYRPAPAKTFQCRGYGDCRMVFSRSEHLARHIRKHTGERPFTCHCGKQFSRLDNLRQHAQTVHADKQEQNERMMRDLTSLHASMAAANKATQSRGKRSQAGGPNAPPLSPDDDDLHGGVKQEELPASIPLHQRPGTSTGYEGDSNALMYHQAAPRTWHVQTADLDRVDARSAHNHSFRDPGHPFESHSNSVSPISPQGPPSTSSNSARHPVGVGRPLHLANLPTHIILDPSHPSQLSSPLHSPHPTTGGSPHNRYFPYQAPDGRPPLHVQVPPPQRTTPPTLLSAVSGPEDLDWGGLAGPPSSYPFNPSTMDAPSVSWHTPPPPPHSSSGGHPPHTQASAGPPSNPEMQENLAHPDTTLPFPSTRRRSPTHPPHPSLASDLSQETMMPQSALGPPGATAASHALSLGGSPSWSSAMTPMQMQQLDHFYQFQRQREQAAEAAHQHQHQHHPQHRAPSQHPPPSSHPPHSSHSATYTAGLHRQQQAQLRALQQRRASEEAEAEYNMQQHFAYQQQAHHHQQQQQQAAQQAAFFAMDPPQHYHSHSGPPAQARHTPQLLEDTYRTPAGRPLLQPPSPALLPTPPLLLE</sequence>
<name>A0ACB8R6N7_9AGAM</name>
<evidence type="ECO:0000313" key="2">
    <source>
        <dbReference type="Proteomes" id="UP000814033"/>
    </source>
</evidence>
<dbReference type="Proteomes" id="UP000814033">
    <property type="component" value="Unassembled WGS sequence"/>
</dbReference>
<dbReference type="EMBL" id="MU276287">
    <property type="protein sequence ID" value="KAI0039577.1"/>
    <property type="molecule type" value="Genomic_DNA"/>
</dbReference>
<keyword evidence="2" id="KW-1185">Reference proteome</keyword>
<protein>
    <submittedName>
        <fullName evidence="1">Uncharacterized protein</fullName>
    </submittedName>
</protein>
<gene>
    <name evidence="1" type="ORF">FA95DRAFT_1684227</name>
</gene>
<proteinExistence type="predicted"/>
<evidence type="ECO:0000313" key="1">
    <source>
        <dbReference type="EMBL" id="KAI0039577.1"/>
    </source>
</evidence>
<reference evidence="1" key="2">
    <citation type="journal article" date="2022" name="New Phytol.">
        <title>Evolutionary transition to the ectomycorrhizal habit in the genomes of a hyperdiverse lineage of mushroom-forming fungi.</title>
        <authorList>
            <person name="Looney B."/>
            <person name="Miyauchi S."/>
            <person name="Morin E."/>
            <person name="Drula E."/>
            <person name="Courty P.E."/>
            <person name="Kohler A."/>
            <person name="Kuo A."/>
            <person name="LaButti K."/>
            <person name="Pangilinan J."/>
            <person name="Lipzen A."/>
            <person name="Riley R."/>
            <person name="Andreopoulos W."/>
            <person name="He G."/>
            <person name="Johnson J."/>
            <person name="Nolan M."/>
            <person name="Tritt A."/>
            <person name="Barry K.W."/>
            <person name="Grigoriev I.V."/>
            <person name="Nagy L.G."/>
            <person name="Hibbett D."/>
            <person name="Henrissat B."/>
            <person name="Matheny P.B."/>
            <person name="Labbe J."/>
            <person name="Martin F.M."/>
        </authorList>
    </citation>
    <scope>NUCLEOTIDE SEQUENCE</scope>
    <source>
        <strain evidence="1">FP105234-sp</strain>
    </source>
</reference>
<comment type="caution">
    <text evidence="1">The sequence shown here is derived from an EMBL/GenBank/DDBJ whole genome shotgun (WGS) entry which is preliminary data.</text>
</comment>
<accession>A0ACB8R6N7</accession>
<organism evidence="1 2">
    <name type="scientific">Auriscalpium vulgare</name>
    <dbReference type="NCBI Taxonomy" id="40419"/>
    <lineage>
        <taxon>Eukaryota</taxon>
        <taxon>Fungi</taxon>
        <taxon>Dikarya</taxon>
        <taxon>Basidiomycota</taxon>
        <taxon>Agaricomycotina</taxon>
        <taxon>Agaricomycetes</taxon>
        <taxon>Russulales</taxon>
        <taxon>Auriscalpiaceae</taxon>
        <taxon>Auriscalpium</taxon>
    </lineage>
</organism>